<protein>
    <submittedName>
        <fullName evidence="1">Uncharacterized protein</fullName>
    </submittedName>
</protein>
<dbReference type="PANTHER" id="PTHR35121">
    <property type="entry name" value="HOMEODOMAIN PROTEIN 8, PUTATIVE-RELATED"/>
    <property type="match status" value="1"/>
</dbReference>
<comment type="caution">
    <text evidence="1">The sequence shown here is derived from an EMBL/GenBank/DDBJ whole genome shotgun (WGS) entry which is preliminary data.</text>
</comment>
<name>A0AAD9U2L2_9ROSI</name>
<evidence type="ECO:0000313" key="1">
    <source>
        <dbReference type="EMBL" id="KAK2646734.1"/>
    </source>
</evidence>
<dbReference type="Proteomes" id="UP001280121">
    <property type="component" value="Unassembled WGS sequence"/>
</dbReference>
<keyword evidence="2" id="KW-1185">Reference proteome</keyword>
<dbReference type="EMBL" id="JANJYI010000006">
    <property type="protein sequence ID" value="KAK2646734.1"/>
    <property type="molecule type" value="Genomic_DNA"/>
</dbReference>
<sequence>MASGAAEMVLGCVFNGSLSIHELNIDRRPYHKNCSCALHDVKGICSSNTCSKKNNLSFQKKHEWSKIEKHSLSLSASIASSHLLLIECSSIDDGNSLLKS</sequence>
<accession>A0AAD9U2L2</accession>
<reference evidence="1" key="1">
    <citation type="journal article" date="2023" name="Plant J.">
        <title>Genome sequences and population genomics provide insights into the demographic history, inbreeding, and mutation load of two 'living fossil' tree species of Dipteronia.</title>
        <authorList>
            <person name="Feng Y."/>
            <person name="Comes H.P."/>
            <person name="Chen J."/>
            <person name="Zhu S."/>
            <person name="Lu R."/>
            <person name="Zhang X."/>
            <person name="Li P."/>
            <person name="Qiu J."/>
            <person name="Olsen K.M."/>
            <person name="Qiu Y."/>
        </authorList>
    </citation>
    <scope>NUCLEOTIDE SEQUENCE</scope>
    <source>
        <strain evidence="1">KIB01</strain>
    </source>
</reference>
<evidence type="ECO:0000313" key="2">
    <source>
        <dbReference type="Proteomes" id="UP001280121"/>
    </source>
</evidence>
<dbReference type="PANTHER" id="PTHR35121:SF4">
    <property type="entry name" value="SWIM-TYPE DOMAIN-CONTAINING PROTEIN"/>
    <property type="match status" value="1"/>
</dbReference>
<dbReference type="AlphaFoldDB" id="A0AAD9U2L2"/>
<organism evidence="1 2">
    <name type="scientific">Dipteronia dyeriana</name>
    <dbReference type="NCBI Taxonomy" id="168575"/>
    <lineage>
        <taxon>Eukaryota</taxon>
        <taxon>Viridiplantae</taxon>
        <taxon>Streptophyta</taxon>
        <taxon>Embryophyta</taxon>
        <taxon>Tracheophyta</taxon>
        <taxon>Spermatophyta</taxon>
        <taxon>Magnoliopsida</taxon>
        <taxon>eudicotyledons</taxon>
        <taxon>Gunneridae</taxon>
        <taxon>Pentapetalae</taxon>
        <taxon>rosids</taxon>
        <taxon>malvids</taxon>
        <taxon>Sapindales</taxon>
        <taxon>Sapindaceae</taxon>
        <taxon>Hippocastanoideae</taxon>
        <taxon>Acereae</taxon>
        <taxon>Dipteronia</taxon>
    </lineage>
</organism>
<proteinExistence type="predicted"/>
<gene>
    <name evidence="1" type="ORF">Ddye_021929</name>
</gene>